<dbReference type="PaxDb" id="3880-AES83048"/>
<dbReference type="SUPFAM" id="SSF57850">
    <property type="entry name" value="RING/U-box"/>
    <property type="match status" value="1"/>
</dbReference>
<dbReference type="InterPro" id="IPR001841">
    <property type="entry name" value="Znf_RING"/>
</dbReference>
<name>G7ZV10_MEDTR</name>
<dbReference type="GO" id="GO:0006511">
    <property type="term" value="P:ubiquitin-dependent protein catabolic process"/>
    <property type="evidence" value="ECO:0000318"/>
    <property type="project" value="GO_Central"/>
</dbReference>
<sequence length="379" mass="42587">MSRYSSSNPFATITTNSLYSDSDTDSLSQFVTDLYQNRSPTDPSCPWDDEEDTRINPFSNIADFHQGEPELGLGLGFDVEYEYENETQYNDDNYDDVFDFSSLVGGGGDSGGLRVVEFGTDSESSGNDEEFDYGGENDDERVSGLCWDSLCLEDDHRSVLNDWEEVIEGRVNENEIEEASSSLLIDEVEVDVDVNVEVEIDEQSMESGFEGEEDEAGEEALRYLEWEILLAFNNLERNGGLEHEDESLNNLYLAVHDGIISGNTDYDILFGQLLENDSGLKGSPPAAKSFVENLPLVELTEEELKEKDVVCAVCKDEVTVEEKVGKLPCSHCYHGDCILPWLNIRNTCPVCRYELPTDDDDYEQSKVRRVARDLLDFDA</sequence>
<dbReference type="Proteomes" id="UP000002051">
    <property type="component" value="Chromosome 6"/>
</dbReference>
<keyword evidence="6" id="KW-0833">Ubl conjugation pathway</keyword>
<keyword evidence="5 8" id="KW-0863">Zinc-finger</keyword>
<dbReference type="EC" id="2.3.2.27" evidence="2"/>
<dbReference type="OrthoDB" id="8062037at2759"/>
<dbReference type="STRING" id="3880.G7ZV10"/>
<dbReference type="eggNOG" id="KOG0800">
    <property type="taxonomic scope" value="Eukaryota"/>
</dbReference>
<keyword evidence="3" id="KW-0808">Transferase</keyword>
<evidence type="ECO:0000256" key="6">
    <source>
        <dbReference type="ARBA" id="ARBA00022786"/>
    </source>
</evidence>
<protein>
    <recommendedName>
        <fullName evidence="2">RING-type E3 ubiquitin transferase</fullName>
        <ecNumber evidence="2">2.3.2.27</ecNumber>
    </recommendedName>
</protein>
<evidence type="ECO:0000313" key="11">
    <source>
        <dbReference type="EMBL" id="KEH25207.1"/>
    </source>
</evidence>
<reference evidence="11 13" key="2">
    <citation type="journal article" date="2014" name="BMC Genomics">
        <title>An improved genome release (version Mt4.0) for the model legume Medicago truncatula.</title>
        <authorList>
            <person name="Tang H."/>
            <person name="Krishnakumar V."/>
            <person name="Bidwell S."/>
            <person name="Rosen B."/>
            <person name="Chan A."/>
            <person name="Zhou S."/>
            <person name="Gentzbittel L."/>
            <person name="Childs K.L."/>
            <person name="Yandell M."/>
            <person name="Gundlach H."/>
            <person name="Mayer K.F."/>
            <person name="Schwartz D.C."/>
            <person name="Town C.D."/>
        </authorList>
    </citation>
    <scope>GENOME REANNOTATION</scope>
    <source>
        <strain evidence="11">A17</strain>
        <strain evidence="12 13">cv. Jemalong A17</strain>
    </source>
</reference>
<evidence type="ECO:0000256" key="7">
    <source>
        <dbReference type="ARBA" id="ARBA00022833"/>
    </source>
</evidence>
<dbReference type="InterPro" id="IPR013083">
    <property type="entry name" value="Znf_RING/FYVE/PHD"/>
</dbReference>
<feature type="compositionally biased region" description="Polar residues" evidence="9">
    <location>
        <begin position="1"/>
        <end position="13"/>
    </location>
</feature>
<keyword evidence="13" id="KW-1185">Reference proteome</keyword>
<proteinExistence type="predicted"/>
<feature type="domain" description="RING-type" evidence="10">
    <location>
        <begin position="311"/>
        <end position="352"/>
    </location>
</feature>
<dbReference type="AlphaFoldDB" id="G7ZV10"/>
<dbReference type="PANTHER" id="PTHR15710">
    <property type="entry name" value="E3 UBIQUITIN-PROTEIN LIGASE PRAJA"/>
    <property type="match status" value="1"/>
</dbReference>
<dbReference type="EMBL" id="CM001222">
    <property type="protein sequence ID" value="KEH25207.1"/>
    <property type="molecule type" value="Genomic_DNA"/>
</dbReference>
<organism evidence="11 13">
    <name type="scientific">Medicago truncatula</name>
    <name type="common">Barrel medic</name>
    <name type="synonym">Medicago tribuloides</name>
    <dbReference type="NCBI Taxonomy" id="3880"/>
    <lineage>
        <taxon>Eukaryota</taxon>
        <taxon>Viridiplantae</taxon>
        <taxon>Streptophyta</taxon>
        <taxon>Embryophyta</taxon>
        <taxon>Tracheophyta</taxon>
        <taxon>Spermatophyta</taxon>
        <taxon>Magnoliopsida</taxon>
        <taxon>eudicotyledons</taxon>
        <taxon>Gunneridae</taxon>
        <taxon>Pentapetalae</taxon>
        <taxon>rosids</taxon>
        <taxon>fabids</taxon>
        <taxon>Fabales</taxon>
        <taxon>Fabaceae</taxon>
        <taxon>Papilionoideae</taxon>
        <taxon>50 kb inversion clade</taxon>
        <taxon>NPAAA clade</taxon>
        <taxon>Hologalegina</taxon>
        <taxon>IRL clade</taxon>
        <taxon>Trifolieae</taxon>
        <taxon>Medicago</taxon>
    </lineage>
</organism>
<reference evidence="11 13" key="1">
    <citation type="journal article" date="2011" name="Nature">
        <title>The Medicago genome provides insight into the evolution of rhizobial symbioses.</title>
        <authorList>
            <person name="Young N.D."/>
            <person name="Debelle F."/>
            <person name="Oldroyd G.E."/>
            <person name="Geurts R."/>
            <person name="Cannon S.B."/>
            <person name="Udvardi M.K."/>
            <person name="Benedito V.A."/>
            <person name="Mayer K.F."/>
            <person name="Gouzy J."/>
            <person name="Schoof H."/>
            <person name="Van de Peer Y."/>
            <person name="Proost S."/>
            <person name="Cook D.R."/>
            <person name="Meyers B.C."/>
            <person name="Spannagl M."/>
            <person name="Cheung F."/>
            <person name="De Mita S."/>
            <person name="Krishnakumar V."/>
            <person name="Gundlach H."/>
            <person name="Zhou S."/>
            <person name="Mudge J."/>
            <person name="Bharti A.K."/>
            <person name="Murray J.D."/>
            <person name="Naoumkina M.A."/>
            <person name="Rosen B."/>
            <person name="Silverstein K.A."/>
            <person name="Tang H."/>
            <person name="Rombauts S."/>
            <person name="Zhao P.X."/>
            <person name="Zhou P."/>
            <person name="Barbe V."/>
            <person name="Bardou P."/>
            <person name="Bechner M."/>
            <person name="Bellec A."/>
            <person name="Berger A."/>
            <person name="Berges H."/>
            <person name="Bidwell S."/>
            <person name="Bisseling T."/>
            <person name="Choisne N."/>
            <person name="Couloux A."/>
            <person name="Denny R."/>
            <person name="Deshpande S."/>
            <person name="Dai X."/>
            <person name="Doyle J.J."/>
            <person name="Dudez A.M."/>
            <person name="Farmer A.D."/>
            <person name="Fouteau S."/>
            <person name="Franken C."/>
            <person name="Gibelin C."/>
            <person name="Gish J."/>
            <person name="Goldstein S."/>
            <person name="Gonzalez A.J."/>
            <person name="Green P.J."/>
            <person name="Hallab A."/>
            <person name="Hartog M."/>
            <person name="Hua A."/>
            <person name="Humphray S.J."/>
            <person name="Jeong D.H."/>
            <person name="Jing Y."/>
            <person name="Jocker A."/>
            <person name="Kenton S.M."/>
            <person name="Kim D.J."/>
            <person name="Klee K."/>
            <person name="Lai H."/>
            <person name="Lang C."/>
            <person name="Lin S."/>
            <person name="Macmil S.L."/>
            <person name="Magdelenat G."/>
            <person name="Matthews L."/>
            <person name="McCorrison J."/>
            <person name="Monaghan E.L."/>
            <person name="Mun J.H."/>
            <person name="Najar F.Z."/>
            <person name="Nicholson C."/>
            <person name="Noirot C."/>
            <person name="O'Bleness M."/>
            <person name="Paule C.R."/>
            <person name="Poulain J."/>
            <person name="Prion F."/>
            <person name="Qin B."/>
            <person name="Qu C."/>
            <person name="Retzel E.F."/>
            <person name="Riddle C."/>
            <person name="Sallet E."/>
            <person name="Samain S."/>
            <person name="Samson N."/>
            <person name="Sanders I."/>
            <person name="Saurat O."/>
            <person name="Scarpelli C."/>
            <person name="Schiex T."/>
            <person name="Segurens B."/>
            <person name="Severin A.J."/>
            <person name="Sherrier D.J."/>
            <person name="Shi R."/>
            <person name="Sims S."/>
            <person name="Singer S.R."/>
            <person name="Sinharoy S."/>
            <person name="Sterck L."/>
            <person name="Viollet A."/>
            <person name="Wang B.B."/>
            <person name="Wang K."/>
            <person name="Wang M."/>
            <person name="Wang X."/>
            <person name="Warfsmann J."/>
            <person name="Weissenbach J."/>
            <person name="White D.D."/>
            <person name="White J.D."/>
            <person name="Wiley G.B."/>
            <person name="Wincker P."/>
            <person name="Xing Y."/>
            <person name="Yang L."/>
            <person name="Yao Z."/>
            <person name="Ying F."/>
            <person name="Zhai J."/>
            <person name="Zhou L."/>
            <person name="Zuber A."/>
            <person name="Denarie J."/>
            <person name="Dixon R.A."/>
            <person name="May G.D."/>
            <person name="Schwartz D.C."/>
            <person name="Rogers J."/>
            <person name="Quetier F."/>
            <person name="Town C.D."/>
            <person name="Roe B.A."/>
        </authorList>
    </citation>
    <scope>NUCLEOTIDE SEQUENCE [LARGE SCALE GENOMIC DNA]</scope>
    <source>
        <strain evidence="11">A17</strain>
        <strain evidence="12 13">cv. Jemalong A17</strain>
    </source>
</reference>
<accession>G7ZV10</accession>
<keyword evidence="7" id="KW-0862">Zinc</keyword>
<evidence type="ECO:0000256" key="4">
    <source>
        <dbReference type="ARBA" id="ARBA00022723"/>
    </source>
</evidence>
<dbReference type="PANTHER" id="PTHR15710:SF108">
    <property type="entry name" value="OS03G0286100 PROTEIN"/>
    <property type="match status" value="1"/>
</dbReference>
<evidence type="ECO:0000256" key="3">
    <source>
        <dbReference type="ARBA" id="ARBA00022679"/>
    </source>
</evidence>
<dbReference type="GO" id="GO:0061630">
    <property type="term" value="F:ubiquitin protein ligase activity"/>
    <property type="evidence" value="ECO:0000318"/>
    <property type="project" value="GO_Central"/>
</dbReference>
<dbReference type="Pfam" id="PF13639">
    <property type="entry name" value="zf-RING_2"/>
    <property type="match status" value="1"/>
</dbReference>
<dbReference type="HOGENOM" id="CLU_053608_0_0_1"/>
<dbReference type="EnsemblPlants" id="KEH25207">
    <property type="protein sequence ID" value="KEH25207"/>
    <property type="gene ID" value="MTR_6g016350"/>
</dbReference>
<dbReference type="PROSITE" id="PS50089">
    <property type="entry name" value="ZF_RING_2"/>
    <property type="match status" value="1"/>
</dbReference>
<keyword evidence="4" id="KW-0479">Metal-binding</keyword>
<feature type="compositionally biased region" description="Low complexity" evidence="9">
    <location>
        <begin position="14"/>
        <end position="23"/>
    </location>
</feature>
<evidence type="ECO:0000256" key="1">
    <source>
        <dbReference type="ARBA" id="ARBA00000900"/>
    </source>
</evidence>
<dbReference type="GO" id="GO:0008270">
    <property type="term" value="F:zinc ion binding"/>
    <property type="evidence" value="ECO:0007669"/>
    <property type="project" value="UniProtKB-KW"/>
</dbReference>
<feature type="region of interest" description="Disordered" evidence="9">
    <location>
        <begin position="1"/>
        <end position="23"/>
    </location>
</feature>
<evidence type="ECO:0000256" key="2">
    <source>
        <dbReference type="ARBA" id="ARBA00012483"/>
    </source>
</evidence>
<dbReference type="KEGG" id="mtr:25495490"/>
<evidence type="ECO:0000256" key="5">
    <source>
        <dbReference type="ARBA" id="ARBA00022771"/>
    </source>
</evidence>
<evidence type="ECO:0000259" key="10">
    <source>
        <dbReference type="PROSITE" id="PS50089"/>
    </source>
</evidence>
<evidence type="ECO:0000256" key="8">
    <source>
        <dbReference type="PROSITE-ProRule" id="PRU00175"/>
    </source>
</evidence>
<comment type="catalytic activity">
    <reaction evidence="1">
        <text>S-ubiquitinyl-[E2 ubiquitin-conjugating enzyme]-L-cysteine + [acceptor protein]-L-lysine = [E2 ubiquitin-conjugating enzyme]-L-cysteine + N(6)-ubiquitinyl-[acceptor protein]-L-lysine.</text>
        <dbReference type="EC" id="2.3.2.27"/>
    </reaction>
</comment>
<dbReference type="Gene3D" id="3.30.40.10">
    <property type="entry name" value="Zinc/RING finger domain, C3HC4 (zinc finger)"/>
    <property type="match status" value="1"/>
</dbReference>
<evidence type="ECO:0000256" key="9">
    <source>
        <dbReference type="SAM" id="MobiDB-lite"/>
    </source>
</evidence>
<evidence type="ECO:0000313" key="12">
    <source>
        <dbReference type="EnsemblPlants" id="KEH25207"/>
    </source>
</evidence>
<reference evidence="12" key="3">
    <citation type="submission" date="2015-04" db="UniProtKB">
        <authorList>
            <consortium name="EnsemblPlants"/>
        </authorList>
    </citation>
    <scope>IDENTIFICATION</scope>
    <source>
        <strain evidence="12">cv. Jemalong A17</strain>
    </source>
</reference>
<dbReference type="SMART" id="SM00184">
    <property type="entry name" value="RING"/>
    <property type="match status" value="1"/>
</dbReference>
<gene>
    <name evidence="12" type="primary">25495490</name>
    <name evidence="11" type="ordered locus">MTR_6g016350</name>
</gene>
<dbReference type="OMA" id="CDDTDIN"/>
<dbReference type="FunFam" id="3.30.40.10:FF:000022">
    <property type="entry name" value="E3 ubiquitin-protein ligase RING1-like"/>
    <property type="match status" value="1"/>
</dbReference>
<evidence type="ECO:0000313" key="13">
    <source>
        <dbReference type="Proteomes" id="UP000002051"/>
    </source>
</evidence>